<dbReference type="EMBL" id="SHKO01000001">
    <property type="protein sequence ID" value="RZT99929.1"/>
    <property type="molecule type" value="Genomic_DNA"/>
</dbReference>
<dbReference type="InterPro" id="IPR010227">
    <property type="entry name" value="NADH_Q_OxRdtase_chainM/4"/>
</dbReference>
<dbReference type="GO" id="GO:0015990">
    <property type="term" value="P:electron transport coupled proton transport"/>
    <property type="evidence" value="ECO:0007669"/>
    <property type="project" value="TreeGrafter"/>
</dbReference>
<dbReference type="GO" id="GO:0016020">
    <property type="term" value="C:membrane"/>
    <property type="evidence" value="ECO:0007669"/>
    <property type="project" value="UniProtKB-SubCell"/>
</dbReference>
<feature type="transmembrane region" description="Helical" evidence="7">
    <location>
        <begin position="276"/>
        <end position="299"/>
    </location>
</feature>
<feature type="transmembrane region" description="Helical" evidence="7">
    <location>
        <begin position="410"/>
        <end position="432"/>
    </location>
</feature>
<feature type="transmembrane region" description="Helical" evidence="7">
    <location>
        <begin position="116"/>
        <end position="134"/>
    </location>
</feature>
<dbReference type="PRINTS" id="PR01437">
    <property type="entry name" value="NUOXDRDTASE4"/>
</dbReference>
<feature type="domain" description="NADH:quinone oxidoreductase/Mrp antiporter transmembrane" evidence="8">
    <location>
        <begin position="138"/>
        <end position="418"/>
    </location>
</feature>
<sequence>MGEMTSTLPWLSLAIFVPIVAGILVLIMGSDERADFTRKLALFGSVISFLVTLPVYFGFDGSTAQMQFVEKTPWIDAFSATYHLGVDGISMWLVLLTSFITVIVVLAGWEVITKRVAQYMAAFLILSGLMVGVFAALDGLLFYIFFEATLIPMYIIIGVWGGPNRVYAAFKFFLYTLLGSLLTLVAFIYLYTQTGSFDIQVWQQAKLGYTPQMLIFFALLAAFAVKVPMWPVHTWLPDAHVEAPTGGSIVLAAIMLKLGAYGFLRFSLPIAPDASHSMAGLMIGLSLVAVIYIGLVAIVQDDMKKLVAYSSVAHMGFVTLGFFLFNTAGMEGAIIQMISHGFVSGAMFLCIGILYDRLHTRRIADYGGVINTMPKFVTFFVLFSMANSGLPATSGFVGEFYVILGAVEHNFWIGLLTATALILGASYSLWMVKRVAYGDITNEAVKQMKDVNCREYALLAILAIFVLVMGIYPKLFTDVMHVSVQQLLDHVAVSKL</sequence>
<reference evidence="9 10" key="1">
    <citation type="submission" date="2019-02" db="EMBL/GenBank/DDBJ databases">
        <title>Genomic Encyclopedia of Type Strains, Phase IV (KMG-IV): sequencing the most valuable type-strain genomes for metagenomic binning, comparative biology and taxonomic classification.</title>
        <authorList>
            <person name="Goeker M."/>
        </authorList>
    </citation>
    <scope>NUCLEOTIDE SEQUENCE [LARGE SCALE GENOMIC DNA]</scope>
    <source>
        <strain evidence="9 10">DSM 23814</strain>
    </source>
</reference>
<dbReference type="NCBIfam" id="NF004501">
    <property type="entry name" value="PRK05846.1-5"/>
    <property type="match status" value="1"/>
</dbReference>
<dbReference type="AlphaFoldDB" id="A0A4Q7VTS1"/>
<evidence type="ECO:0000256" key="5">
    <source>
        <dbReference type="ARBA" id="ARBA00023136"/>
    </source>
</evidence>
<dbReference type="Proteomes" id="UP000293398">
    <property type="component" value="Unassembled WGS sequence"/>
</dbReference>
<feature type="transmembrane region" description="Helical" evidence="7">
    <location>
        <begin position="172"/>
        <end position="192"/>
    </location>
</feature>
<gene>
    <name evidence="9" type="ORF">EV681_1734</name>
</gene>
<dbReference type="InterPro" id="IPR001750">
    <property type="entry name" value="ND/Mrp_TM"/>
</dbReference>
<keyword evidence="10" id="KW-1185">Reference proteome</keyword>
<dbReference type="GO" id="GO:0042773">
    <property type="term" value="P:ATP synthesis coupled electron transport"/>
    <property type="evidence" value="ECO:0007669"/>
    <property type="project" value="InterPro"/>
</dbReference>
<dbReference type="PANTHER" id="PTHR43507">
    <property type="entry name" value="NADH-UBIQUINONE OXIDOREDUCTASE CHAIN 4"/>
    <property type="match status" value="1"/>
</dbReference>
<dbReference type="Pfam" id="PF00361">
    <property type="entry name" value="Proton_antipo_M"/>
    <property type="match status" value="1"/>
</dbReference>
<dbReference type="GO" id="GO:0008137">
    <property type="term" value="F:NADH dehydrogenase (ubiquinone) activity"/>
    <property type="evidence" value="ECO:0007669"/>
    <property type="project" value="InterPro"/>
</dbReference>
<evidence type="ECO:0000259" key="8">
    <source>
        <dbReference type="Pfam" id="PF00361"/>
    </source>
</evidence>
<dbReference type="InterPro" id="IPR003918">
    <property type="entry name" value="NADH_UbQ_OxRdtase"/>
</dbReference>
<evidence type="ECO:0000256" key="7">
    <source>
        <dbReference type="SAM" id="Phobius"/>
    </source>
</evidence>
<feature type="transmembrane region" description="Helical" evidence="7">
    <location>
        <begin position="89"/>
        <end position="109"/>
    </location>
</feature>
<evidence type="ECO:0000256" key="4">
    <source>
        <dbReference type="ARBA" id="ARBA00022989"/>
    </source>
</evidence>
<feature type="transmembrane region" description="Helical" evidence="7">
    <location>
        <begin position="244"/>
        <end position="264"/>
    </location>
</feature>
<accession>A0A4Q7VTS1</accession>
<dbReference type="GO" id="GO:0003954">
    <property type="term" value="F:NADH dehydrogenase activity"/>
    <property type="evidence" value="ECO:0007669"/>
    <property type="project" value="TreeGrafter"/>
</dbReference>
<feature type="transmembrane region" description="Helical" evidence="7">
    <location>
        <begin position="306"/>
        <end position="325"/>
    </location>
</feature>
<evidence type="ECO:0000256" key="2">
    <source>
        <dbReference type="ARBA" id="ARBA00009025"/>
    </source>
</evidence>
<evidence type="ECO:0000256" key="3">
    <source>
        <dbReference type="ARBA" id="ARBA00022692"/>
    </source>
</evidence>
<feature type="transmembrane region" description="Helical" evidence="7">
    <location>
        <begin position="453"/>
        <end position="472"/>
    </location>
</feature>
<feature type="transmembrane region" description="Helical" evidence="7">
    <location>
        <begin position="40"/>
        <end position="59"/>
    </location>
</feature>
<keyword evidence="5 7" id="KW-0472">Membrane</keyword>
<evidence type="ECO:0000256" key="1">
    <source>
        <dbReference type="ARBA" id="ARBA00004127"/>
    </source>
</evidence>
<protein>
    <submittedName>
        <fullName evidence="9">NADH dehydrogenase subunit M</fullName>
    </submittedName>
</protein>
<dbReference type="GO" id="GO:0048039">
    <property type="term" value="F:ubiquinone binding"/>
    <property type="evidence" value="ECO:0007669"/>
    <property type="project" value="TreeGrafter"/>
</dbReference>
<feature type="transmembrane region" description="Helical" evidence="7">
    <location>
        <begin position="212"/>
        <end position="232"/>
    </location>
</feature>
<evidence type="ECO:0000313" key="9">
    <source>
        <dbReference type="EMBL" id="RZT99929.1"/>
    </source>
</evidence>
<comment type="subcellular location">
    <subcellularLocation>
        <location evidence="1">Endomembrane system</location>
        <topology evidence="1">Multi-pass membrane protein</topology>
    </subcellularLocation>
    <subcellularLocation>
        <location evidence="6">Membrane</location>
        <topology evidence="6">Multi-pass membrane protein</topology>
    </subcellularLocation>
</comment>
<feature type="transmembrane region" description="Helical" evidence="7">
    <location>
        <begin position="6"/>
        <end position="28"/>
    </location>
</feature>
<name>A0A4Q7VTS1_9BURK</name>
<evidence type="ECO:0000313" key="10">
    <source>
        <dbReference type="Proteomes" id="UP000293398"/>
    </source>
</evidence>
<keyword evidence="4 7" id="KW-1133">Transmembrane helix</keyword>
<comment type="caution">
    <text evidence="9">The sequence shown here is derived from an EMBL/GenBank/DDBJ whole genome shotgun (WGS) entry which is preliminary data.</text>
</comment>
<comment type="similarity">
    <text evidence="2">Belongs to the complex I subunit 4 family.</text>
</comment>
<feature type="transmembrane region" description="Helical" evidence="7">
    <location>
        <begin position="337"/>
        <end position="355"/>
    </location>
</feature>
<organism evidence="9 10">
    <name type="scientific">Advenella incenata</name>
    <dbReference type="NCBI Taxonomy" id="267800"/>
    <lineage>
        <taxon>Bacteria</taxon>
        <taxon>Pseudomonadati</taxon>
        <taxon>Pseudomonadota</taxon>
        <taxon>Betaproteobacteria</taxon>
        <taxon>Burkholderiales</taxon>
        <taxon>Alcaligenaceae</taxon>
    </lineage>
</organism>
<dbReference type="PANTHER" id="PTHR43507:SF1">
    <property type="entry name" value="NADH-UBIQUINONE OXIDOREDUCTASE CHAIN 4"/>
    <property type="match status" value="1"/>
</dbReference>
<feature type="transmembrane region" description="Helical" evidence="7">
    <location>
        <begin position="376"/>
        <end position="404"/>
    </location>
</feature>
<feature type="transmembrane region" description="Helical" evidence="7">
    <location>
        <begin position="140"/>
        <end position="160"/>
    </location>
</feature>
<proteinExistence type="inferred from homology"/>
<dbReference type="GO" id="GO:0012505">
    <property type="term" value="C:endomembrane system"/>
    <property type="evidence" value="ECO:0007669"/>
    <property type="project" value="UniProtKB-SubCell"/>
</dbReference>
<dbReference type="NCBIfam" id="NF004499">
    <property type="entry name" value="PRK05846.1-3"/>
    <property type="match status" value="1"/>
</dbReference>
<evidence type="ECO:0000256" key="6">
    <source>
        <dbReference type="RuleBase" id="RU000320"/>
    </source>
</evidence>
<dbReference type="NCBIfam" id="TIGR01972">
    <property type="entry name" value="NDH_I_M"/>
    <property type="match status" value="1"/>
</dbReference>
<keyword evidence="3 6" id="KW-0812">Transmembrane</keyword>